<evidence type="ECO:0000313" key="5">
    <source>
        <dbReference type="Proteomes" id="UP000596074"/>
    </source>
</evidence>
<feature type="domain" description="HTH tetR-type" evidence="3">
    <location>
        <begin position="10"/>
        <end position="70"/>
    </location>
</feature>
<evidence type="ECO:0000259" key="3">
    <source>
        <dbReference type="PROSITE" id="PS50977"/>
    </source>
</evidence>
<feature type="DNA-binding region" description="H-T-H motif" evidence="2">
    <location>
        <begin position="33"/>
        <end position="52"/>
    </location>
</feature>
<dbReference type="Pfam" id="PF14278">
    <property type="entry name" value="TetR_C_8"/>
    <property type="match status" value="1"/>
</dbReference>
<dbReference type="InterPro" id="IPR050624">
    <property type="entry name" value="HTH-type_Tx_Regulator"/>
</dbReference>
<dbReference type="GO" id="GO:0003677">
    <property type="term" value="F:DNA binding"/>
    <property type="evidence" value="ECO:0007669"/>
    <property type="project" value="UniProtKB-UniRule"/>
</dbReference>
<reference evidence="4 5" key="1">
    <citation type="submission" date="2019-11" db="EMBL/GenBank/DDBJ databases">
        <title>Venatorbacter sp. nov. a predator of Campylobacter and other Gram-negative bacteria.</title>
        <authorList>
            <person name="Saeedi A."/>
            <person name="Cummings N.J."/>
            <person name="Connerton I.F."/>
            <person name="Connerton P.L."/>
        </authorList>
    </citation>
    <scope>NUCLEOTIDE SEQUENCE [LARGE SCALE GENOMIC DNA]</scope>
    <source>
        <strain evidence="4">XL5</strain>
    </source>
</reference>
<dbReference type="KEGG" id="vcw:GJQ55_02670"/>
<dbReference type="PANTHER" id="PTHR43479">
    <property type="entry name" value="ACREF/ENVCD OPERON REPRESSOR-RELATED"/>
    <property type="match status" value="1"/>
</dbReference>
<dbReference type="Pfam" id="PF00440">
    <property type="entry name" value="TetR_N"/>
    <property type="match status" value="1"/>
</dbReference>
<evidence type="ECO:0000313" key="4">
    <source>
        <dbReference type="EMBL" id="QQD23453.1"/>
    </source>
</evidence>
<dbReference type="InterPro" id="IPR009057">
    <property type="entry name" value="Homeodomain-like_sf"/>
</dbReference>
<dbReference type="InterPro" id="IPR001647">
    <property type="entry name" value="HTH_TetR"/>
</dbReference>
<accession>A0A9X7UWQ6</accession>
<dbReference type="EMBL" id="CP046056">
    <property type="protein sequence ID" value="QQD23453.1"/>
    <property type="molecule type" value="Genomic_DNA"/>
</dbReference>
<dbReference type="SUPFAM" id="SSF46689">
    <property type="entry name" value="Homeodomain-like"/>
    <property type="match status" value="1"/>
</dbReference>
<name>A0A9X7UWQ6_9GAMM</name>
<dbReference type="AlphaFoldDB" id="A0A9X7UWQ6"/>
<dbReference type="RefSeq" id="WP_228345978.1">
    <property type="nucleotide sequence ID" value="NZ_CP046056.1"/>
</dbReference>
<dbReference type="Proteomes" id="UP000596074">
    <property type="component" value="Chromosome"/>
</dbReference>
<dbReference type="PROSITE" id="PS50977">
    <property type="entry name" value="HTH_TETR_2"/>
    <property type="match status" value="1"/>
</dbReference>
<dbReference type="PANTHER" id="PTHR43479:SF11">
    <property type="entry name" value="ACREF_ENVCD OPERON REPRESSOR-RELATED"/>
    <property type="match status" value="1"/>
</dbReference>
<sequence length="195" mass="22825">MSKELDKRVERSRRQLMTALLELMQQQPYRKISVAHICEHSGVARPTFYLHYRSKDDLLRGYIESMFLQFYEQVDEYLTSTPDADPIIAEIMFRQWSERADIARLLVKDDIEALMLSEFKRYVDRIMQRFISAHKVPVRDTSLLPYVVDFLAGASFMVIVRWIKDDFPVDAKEMGSLYANLVRPGLLQVLLSGKL</sequence>
<proteinExistence type="predicted"/>
<protein>
    <submittedName>
        <fullName evidence="4">TetR family transcriptional regulator</fullName>
    </submittedName>
</protein>
<keyword evidence="1 2" id="KW-0238">DNA-binding</keyword>
<dbReference type="InterPro" id="IPR039532">
    <property type="entry name" value="TetR_C_Firmicutes"/>
</dbReference>
<keyword evidence="5" id="KW-1185">Reference proteome</keyword>
<organism evidence="4 5">
    <name type="scientific">Venatoribacter cucullus</name>
    <dbReference type="NCBI Taxonomy" id="2661630"/>
    <lineage>
        <taxon>Bacteria</taxon>
        <taxon>Pseudomonadati</taxon>
        <taxon>Pseudomonadota</taxon>
        <taxon>Gammaproteobacteria</taxon>
        <taxon>Oceanospirillales</taxon>
        <taxon>Oceanospirillaceae</taxon>
        <taxon>Venatoribacter</taxon>
    </lineage>
</organism>
<dbReference type="PRINTS" id="PR00455">
    <property type="entry name" value="HTHTETR"/>
</dbReference>
<dbReference type="Gene3D" id="1.10.357.10">
    <property type="entry name" value="Tetracycline Repressor, domain 2"/>
    <property type="match status" value="1"/>
</dbReference>
<evidence type="ECO:0000256" key="2">
    <source>
        <dbReference type="PROSITE-ProRule" id="PRU00335"/>
    </source>
</evidence>
<gene>
    <name evidence="4" type="ORF">GJQ55_02670</name>
</gene>
<evidence type="ECO:0000256" key="1">
    <source>
        <dbReference type="ARBA" id="ARBA00023125"/>
    </source>
</evidence>